<dbReference type="EMBL" id="JACHIH010000025">
    <property type="protein sequence ID" value="MBB5048812.1"/>
    <property type="molecule type" value="Genomic_DNA"/>
</dbReference>
<organism evidence="1 2">
    <name type="scientific">Rhodopseudomonas rhenobacensis</name>
    <dbReference type="NCBI Taxonomy" id="87461"/>
    <lineage>
        <taxon>Bacteria</taxon>
        <taxon>Pseudomonadati</taxon>
        <taxon>Pseudomonadota</taxon>
        <taxon>Alphaproteobacteria</taxon>
        <taxon>Hyphomicrobiales</taxon>
        <taxon>Nitrobacteraceae</taxon>
        <taxon>Rhodopseudomonas</taxon>
    </lineage>
</organism>
<gene>
    <name evidence="1" type="ORF">HNR60_003582</name>
</gene>
<accession>A0A7W8E0E2</accession>
<protein>
    <submittedName>
        <fullName evidence="1">Uncharacterized protein</fullName>
    </submittedName>
</protein>
<reference evidence="1 2" key="1">
    <citation type="submission" date="2020-08" db="EMBL/GenBank/DDBJ databases">
        <title>Genomic Encyclopedia of Type Strains, Phase IV (KMG-IV): sequencing the most valuable type-strain genomes for metagenomic binning, comparative biology and taxonomic classification.</title>
        <authorList>
            <person name="Goeker M."/>
        </authorList>
    </citation>
    <scope>NUCLEOTIDE SEQUENCE [LARGE SCALE GENOMIC DNA]</scope>
    <source>
        <strain evidence="1 2">DSM 12706</strain>
    </source>
</reference>
<dbReference type="AlphaFoldDB" id="A0A7W8E0E2"/>
<proteinExistence type="predicted"/>
<sequence length="68" mass="7865">MSDAVDYFRAYARRAICRARAMPFGRSKRLQRVIARIYHLLSKEAACGPNLDHMADFRAAEKLEKTLH</sequence>
<evidence type="ECO:0000313" key="1">
    <source>
        <dbReference type="EMBL" id="MBB5048812.1"/>
    </source>
</evidence>
<keyword evidence="2" id="KW-1185">Reference proteome</keyword>
<comment type="caution">
    <text evidence="1">The sequence shown here is derived from an EMBL/GenBank/DDBJ whole genome shotgun (WGS) entry which is preliminary data.</text>
</comment>
<evidence type="ECO:0000313" key="2">
    <source>
        <dbReference type="Proteomes" id="UP000542353"/>
    </source>
</evidence>
<name>A0A7W8E0E2_9BRAD</name>
<dbReference type="RefSeq" id="WP_184259949.1">
    <property type="nucleotide sequence ID" value="NZ_JACHIH010000025.1"/>
</dbReference>
<dbReference type="Proteomes" id="UP000542353">
    <property type="component" value="Unassembled WGS sequence"/>
</dbReference>